<keyword evidence="10" id="KW-0998">Cell outer membrane</keyword>
<feature type="domain" description="Trimeric autotransporter adhesin YadA-like stalk" evidence="13">
    <location>
        <begin position="205"/>
        <end position="240"/>
    </location>
</feature>
<comment type="caution">
    <text evidence="14">The sequence shown here is derived from an EMBL/GenBank/DDBJ whole genome shotgun (WGS) entry which is preliminary data.</text>
</comment>
<evidence type="ECO:0000256" key="4">
    <source>
        <dbReference type="ARBA" id="ARBA00022448"/>
    </source>
</evidence>
<dbReference type="GO" id="GO:0009279">
    <property type="term" value="C:cell outer membrane"/>
    <property type="evidence" value="ECO:0007669"/>
    <property type="project" value="UniProtKB-SubCell"/>
</dbReference>
<evidence type="ECO:0000259" key="13">
    <source>
        <dbReference type="Pfam" id="PF05662"/>
    </source>
</evidence>
<keyword evidence="6" id="KW-0812">Transmembrane</keyword>
<evidence type="ECO:0000256" key="10">
    <source>
        <dbReference type="ARBA" id="ARBA00023237"/>
    </source>
</evidence>
<feature type="domain" description="Trimeric autotransporter adhesin YadA-like stalk" evidence="13">
    <location>
        <begin position="259"/>
        <end position="291"/>
    </location>
</feature>
<reference evidence="14 15" key="2">
    <citation type="journal article" date="2013" name="Environ. Sci. Technol.">
        <title>The 4-tert-butylphenol-utilizing bacterium Sphingobium fuliginis OMI can degrade bisphenols via phenolic ring hydroxylation and meta-cleavage pathway.</title>
        <authorList>
            <person name="Ogata Y."/>
            <person name="Goda S."/>
            <person name="Toyama T."/>
            <person name="Sei K."/>
            <person name="Ike M."/>
        </authorList>
    </citation>
    <scope>NUCLEOTIDE SEQUENCE [LARGE SCALE GENOMIC DNA]</scope>
    <source>
        <strain evidence="14 15">OMI</strain>
    </source>
</reference>
<dbReference type="RefSeq" id="WP_099186176.1">
    <property type="nucleotide sequence ID" value="NZ_BEWI01000032.1"/>
</dbReference>
<evidence type="ECO:0000256" key="6">
    <source>
        <dbReference type="ARBA" id="ARBA00022692"/>
    </source>
</evidence>
<dbReference type="GO" id="GO:0015031">
    <property type="term" value="P:protein transport"/>
    <property type="evidence" value="ECO:0007669"/>
    <property type="project" value="UniProtKB-KW"/>
</dbReference>
<sequence length="629" mass="61231">MRWLTGALLLAGAGSGVTARANVVSACSGVSLPKSVLTQTIGDVITPVLAPVESTLSILTFGSVDLGINAALSNAASGAPINLNVLDINGNAVDLLSDPSCETTSDSFSLLTPRGISFGGNKITGLGTPGLEASAGELDAIAIGNLASTATGAYEAVAIGAGASATHMRSVALGAGSVANGLSLNLPAYLVGGAASAEVNIGGRRLTGLAAGANPTDGVNVAQLQAVNDALGTLAGNAVQYDGSARSMVTLQGATGTGITNLSAGAVNATSTDAVNGSQLQATNDLVAQNSAAIVQLGYDLAILNDLAVKYQDGTKSSIILGGAGGTAITNLAAGTTSSDAVNLSQLSISGSGGGGSGGGAAQDALPYDPAIQAYNAARGGVDQKIGGVAAGELSAASAEAVNGAQLYATNVQLAYNVAAIADLQEARAGYLQVNNSSGYAKPVASGADTLAAGAGAVASGSGSLALGTQAQAIAPGSVALGYASVADRANTVSVGSAGAERQITHVADGIAPTDAVNLRQLQGGMGQAVDAANAYTDVRFNLFDSGLRNLRRDAEGGIAASMAMAGIPQFSEAGGGTLGLGVSTWQGEHAVAMGISKVSDNGRFIMRASATYNSRNQGGANAGMGIAF</sequence>
<feature type="domain" description="Trimeric autotransporter adhesin YadA-like head" evidence="12">
    <location>
        <begin position="445"/>
        <end position="471"/>
    </location>
</feature>
<comment type="similarity">
    <text evidence="3">Belongs to the autotransporter-2 (AT-2) (TC 1.B.40) family.</text>
</comment>
<organism evidence="14 15">
    <name type="scientific">Sphingobium fuliginis (strain ATCC 27551)</name>
    <dbReference type="NCBI Taxonomy" id="336203"/>
    <lineage>
        <taxon>Bacteria</taxon>
        <taxon>Pseudomonadati</taxon>
        <taxon>Pseudomonadota</taxon>
        <taxon>Alphaproteobacteria</taxon>
        <taxon>Sphingomonadales</taxon>
        <taxon>Sphingomonadaceae</taxon>
        <taxon>Sphingobium</taxon>
    </lineage>
</organism>
<dbReference type="InterPro" id="IPR005594">
    <property type="entry name" value="YadA_C"/>
</dbReference>
<feature type="domain" description="Trimeric autotransporter adhesin YadA-like stalk" evidence="13">
    <location>
        <begin position="385"/>
        <end position="416"/>
    </location>
</feature>
<protein>
    <submittedName>
        <fullName evidence="14">Cell surface protein</fullName>
    </submittedName>
</protein>
<evidence type="ECO:0000259" key="12">
    <source>
        <dbReference type="Pfam" id="PF05658"/>
    </source>
</evidence>
<dbReference type="SUPFAM" id="SSF101967">
    <property type="entry name" value="Adhesin YadA, collagen-binding domain"/>
    <property type="match status" value="3"/>
</dbReference>
<keyword evidence="9" id="KW-0472">Membrane</keyword>
<dbReference type="Pfam" id="PF03895">
    <property type="entry name" value="YadA_anchor"/>
    <property type="match status" value="1"/>
</dbReference>
<dbReference type="GO" id="GO:0009986">
    <property type="term" value="C:cell surface"/>
    <property type="evidence" value="ECO:0007669"/>
    <property type="project" value="UniProtKB-SubCell"/>
</dbReference>
<dbReference type="Pfam" id="PF05658">
    <property type="entry name" value="YadA_head"/>
    <property type="match status" value="3"/>
</dbReference>
<name>A0A292ZI38_SPHSA</name>
<dbReference type="EMBL" id="BEWI01000032">
    <property type="protein sequence ID" value="GAY22523.1"/>
    <property type="molecule type" value="Genomic_DNA"/>
</dbReference>
<dbReference type="Gene3D" id="3.30.1300.30">
    <property type="entry name" value="GSPII I/J protein-like"/>
    <property type="match status" value="1"/>
</dbReference>
<feature type="domain" description="Trimeric autotransporter adhesin YadA-like stalk" evidence="13">
    <location>
        <begin position="329"/>
        <end position="347"/>
    </location>
</feature>
<dbReference type="Gene3D" id="2.150.10.10">
    <property type="entry name" value="Serralysin-like metalloprotease, C-terminal"/>
    <property type="match status" value="1"/>
</dbReference>
<evidence type="ECO:0000256" key="2">
    <source>
        <dbReference type="ARBA" id="ARBA00004442"/>
    </source>
</evidence>
<keyword evidence="8" id="KW-0653">Protein transport</keyword>
<gene>
    <name evidence="14" type="ORF">SFOMI_3080</name>
</gene>
<keyword evidence="4" id="KW-0813">Transport</keyword>
<dbReference type="Gene3D" id="2.60.40.4050">
    <property type="match status" value="1"/>
</dbReference>
<evidence type="ECO:0000256" key="8">
    <source>
        <dbReference type="ARBA" id="ARBA00022927"/>
    </source>
</evidence>
<keyword evidence="5" id="KW-1134">Transmembrane beta strand</keyword>
<accession>A0A292ZI38</accession>
<dbReference type="InterPro" id="IPR008640">
    <property type="entry name" value="Adhesin_Head_dom"/>
</dbReference>
<evidence type="ECO:0000256" key="3">
    <source>
        <dbReference type="ARBA" id="ARBA00005848"/>
    </source>
</evidence>
<dbReference type="Gene3D" id="6.10.250.2040">
    <property type="match status" value="2"/>
</dbReference>
<dbReference type="InterPro" id="IPR008635">
    <property type="entry name" value="Coiled_stalk_dom"/>
</dbReference>
<keyword evidence="7" id="KW-0732">Signal</keyword>
<dbReference type="Gene3D" id="1.20.5.170">
    <property type="match status" value="2"/>
</dbReference>
<dbReference type="InterPro" id="IPR011049">
    <property type="entry name" value="Serralysin-like_metalloprot_C"/>
</dbReference>
<evidence type="ECO:0000259" key="11">
    <source>
        <dbReference type="Pfam" id="PF03895"/>
    </source>
</evidence>
<feature type="domain" description="Trimeric autotransporter adhesin YadA-like C-terminal membrane anchor" evidence="11">
    <location>
        <begin position="569"/>
        <end position="629"/>
    </location>
</feature>
<dbReference type="Pfam" id="PF05662">
    <property type="entry name" value="YadA_stalk"/>
    <property type="match status" value="5"/>
</dbReference>
<feature type="domain" description="Trimeric autotransporter adhesin YadA-like head" evidence="12">
    <location>
        <begin position="155"/>
        <end position="177"/>
    </location>
</feature>
<dbReference type="SUPFAM" id="SSF54523">
    <property type="entry name" value="Pili subunits"/>
    <property type="match status" value="1"/>
</dbReference>
<evidence type="ECO:0000313" key="15">
    <source>
        <dbReference type="Proteomes" id="UP000221538"/>
    </source>
</evidence>
<proteinExistence type="inferred from homology"/>
<dbReference type="AlphaFoldDB" id="A0A292ZI38"/>
<dbReference type="InterPro" id="IPR045584">
    <property type="entry name" value="Pilin-like"/>
</dbReference>
<comment type="subcellular location">
    <subcellularLocation>
        <location evidence="2">Cell outer membrane</location>
    </subcellularLocation>
    <subcellularLocation>
        <location evidence="1">Cell surface</location>
    </subcellularLocation>
</comment>
<evidence type="ECO:0000256" key="1">
    <source>
        <dbReference type="ARBA" id="ARBA00004241"/>
    </source>
</evidence>
<evidence type="ECO:0000256" key="7">
    <source>
        <dbReference type="ARBA" id="ARBA00022729"/>
    </source>
</evidence>
<dbReference type="Proteomes" id="UP000221538">
    <property type="component" value="Unassembled WGS sequence"/>
</dbReference>
<feature type="domain" description="Trimeric autotransporter adhesin YadA-like head" evidence="12">
    <location>
        <begin position="474"/>
        <end position="497"/>
    </location>
</feature>
<reference evidence="14 15" key="1">
    <citation type="journal article" date="2013" name="Biodegradation">
        <title>Occurrence of 4-tert-butylphenol (4-t-BP) biodegradation in an aquatic sample caused by the presence of Spirodela polyrrhiza and isolation of a 4-t-BP-utilizing bacterium.</title>
        <authorList>
            <person name="Ogata Y."/>
            <person name="Toyama T."/>
            <person name="Yu N."/>
            <person name="Wang X."/>
            <person name="Sei K."/>
            <person name="Ike M."/>
        </authorList>
    </citation>
    <scope>NUCLEOTIDE SEQUENCE [LARGE SCALE GENOMIC DNA]</scope>
    <source>
        <strain evidence="14 15">OMI</strain>
    </source>
</reference>
<evidence type="ECO:0000256" key="5">
    <source>
        <dbReference type="ARBA" id="ARBA00022452"/>
    </source>
</evidence>
<feature type="domain" description="Trimeric autotransporter adhesin YadA-like stalk" evidence="13">
    <location>
        <begin position="503"/>
        <end position="541"/>
    </location>
</feature>
<evidence type="ECO:0000313" key="14">
    <source>
        <dbReference type="EMBL" id="GAY22523.1"/>
    </source>
</evidence>
<evidence type="ECO:0000256" key="9">
    <source>
        <dbReference type="ARBA" id="ARBA00023136"/>
    </source>
</evidence>